<evidence type="ECO:0000259" key="6">
    <source>
        <dbReference type="PROSITE" id="PS50043"/>
    </source>
</evidence>
<evidence type="ECO:0000256" key="2">
    <source>
        <dbReference type="ARBA" id="ARBA00023015"/>
    </source>
</evidence>
<evidence type="ECO:0000313" key="9">
    <source>
        <dbReference type="Proteomes" id="UP001142175"/>
    </source>
</evidence>
<name>A0A9X2P568_9BACT</name>
<dbReference type="RefSeq" id="WP_258422337.1">
    <property type="nucleotide sequence ID" value="NZ_JANAEZ010000006.1"/>
</dbReference>
<gene>
    <name evidence="8" type="ORF">NU887_05385</name>
</gene>
<dbReference type="InterPro" id="IPR058245">
    <property type="entry name" value="NreC/VraR/RcsB-like_REC"/>
</dbReference>
<feature type="domain" description="Response regulatory" evidence="7">
    <location>
        <begin position="4"/>
        <end position="120"/>
    </location>
</feature>
<dbReference type="SMART" id="SM00448">
    <property type="entry name" value="REC"/>
    <property type="match status" value="1"/>
</dbReference>
<dbReference type="PRINTS" id="PR00038">
    <property type="entry name" value="HTHLUXR"/>
</dbReference>
<organism evidence="8 9">
    <name type="scientific">Aquiflexum gelatinilyticum</name>
    <dbReference type="NCBI Taxonomy" id="2961943"/>
    <lineage>
        <taxon>Bacteria</taxon>
        <taxon>Pseudomonadati</taxon>
        <taxon>Bacteroidota</taxon>
        <taxon>Cytophagia</taxon>
        <taxon>Cytophagales</taxon>
        <taxon>Cyclobacteriaceae</taxon>
        <taxon>Aquiflexum</taxon>
    </lineage>
</organism>
<keyword evidence="3" id="KW-0238">DNA-binding</keyword>
<evidence type="ECO:0000256" key="1">
    <source>
        <dbReference type="ARBA" id="ARBA00022553"/>
    </source>
</evidence>
<dbReference type="PANTHER" id="PTHR43214:SF41">
    <property type="entry name" value="NITRATE_NITRITE RESPONSE REGULATOR PROTEIN NARP"/>
    <property type="match status" value="1"/>
</dbReference>
<dbReference type="Gene3D" id="3.40.50.2300">
    <property type="match status" value="1"/>
</dbReference>
<feature type="modified residue" description="4-aspartylphosphate" evidence="5">
    <location>
        <position position="55"/>
    </location>
</feature>
<dbReference type="EMBL" id="JANSUY010000002">
    <property type="protein sequence ID" value="MCR9014458.1"/>
    <property type="molecule type" value="Genomic_DNA"/>
</dbReference>
<keyword evidence="1 5" id="KW-0597">Phosphoprotein</keyword>
<dbReference type="Pfam" id="PF00072">
    <property type="entry name" value="Response_reg"/>
    <property type="match status" value="1"/>
</dbReference>
<evidence type="ECO:0000256" key="3">
    <source>
        <dbReference type="ARBA" id="ARBA00023125"/>
    </source>
</evidence>
<sequence length="207" mass="23589">MSLKILLVDDHEILLDGIKSILAKEISLTVIGEVNTAYKALDFIKTNPVDLMVTDFNLPEMNGLSLIRMVKKIQPDLKILMLSMHDEIHLVREIIKEEINGYVLKSESHEELLKAIESINQGETYFSSGINAVLESSQRLQEETQLLSEREKEILKLLVQEIPNKSIGEKLYISERTVETHRKNIFKKTKNNTLAGLVLFAYKNGLI</sequence>
<dbReference type="GO" id="GO:0000160">
    <property type="term" value="P:phosphorelay signal transduction system"/>
    <property type="evidence" value="ECO:0007669"/>
    <property type="project" value="InterPro"/>
</dbReference>
<dbReference type="Proteomes" id="UP001142175">
    <property type="component" value="Unassembled WGS sequence"/>
</dbReference>
<keyword evidence="2" id="KW-0805">Transcription regulation</keyword>
<accession>A0A9X2P568</accession>
<dbReference type="PROSITE" id="PS50043">
    <property type="entry name" value="HTH_LUXR_2"/>
    <property type="match status" value="1"/>
</dbReference>
<keyword evidence="4" id="KW-0804">Transcription</keyword>
<evidence type="ECO:0000259" key="7">
    <source>
        <dbReference type="PROSITE" id="PS50110"/>
    </source>
</evidence>
<evidence type="ECO:0000256" key="4">
    <source>
        <dbReference type="ARBA" id="ARBA00023163"/>
    </source>
</evidence>
<dbReference type="InterPro" id="IPR000792">
    <property type="entry name" value="Tscrpt_reg_LuxR_C"/>
</dbReference>
<proteinExistence type="predicted"/>
<reference evidence="8" key="1">
    <citation type="submission" date="2022-08" db="EMBL/GenBank/DDBJ databases">
        <authorList>
            <person name="Zhang D."/>
        </authorList>
    </citation>
    <scope>NUCLEOTIDE SEQUENCE</scope>
    <source>
        <strain evidence="8">XJ19-11</strain>
    </source>
</reference>
<dbReference type="InterPro" id="IPR016032">
    <property type="entry name" value="Sig_transdc_resp-reg_C-effctor"/>
</dbReference>
<evidence type="ECO:0000256" key="5">
    <source>
        <dbReference type="PROSITE-ProRule" id="PRU00169"/>
    </source>
</evidence>
<dbReference type="InterPro" id="IPR039420">
    <property type="entry name" value="WalR-like"/>
</dbReference>
<dbReference type="SUPFAM" id="SSF46894">
    <property type="entry name" value="C-terminal effector domain of the bipartite response regulators"/>
    <property type="match status" value="1"/>
</dbReference>
<protein>
    <submittedName>
        <fullName evidence="8">Response regulator transcription factor</fullName>
    </submittedName>
</protein>
<comment type="caution">
    <text evidence="8">The sequence shown here is derived from an EMBL/GenBank/DDBJ whole genome shotgun (WGS) entry which is preliminary data.</text>
</comment>
<dbReference type="SMART" id="SM00421">
    <property type="entry name" value="HTH_LUXR"/>
    <property type="match status" value="1"/>
</dbReference>
<dbReference type="PANTHER" id="PTHR43214">
    <property type="entry name" value="TWO-COMPONENT RESPONSE REGULATOR"/>
    <property type="match status" value="1"/>
</dbReference>
<keyword evidence="9" id="KW-1185">Reference proteome</keyword>
<dbReference type="CDD" id="cd17535">
    <property type="entry name" value="REC_NarL-like"/>
    <property type="match status" value="1"/>
</dbReference>
<feature type="domain" description="HTH luxR-type" evidence="6">
    <location>
        <begin position="140"/>
        <end position="205"/>
    </location>
</feature>
<dbReference type="SUPFAM" id="SSF52172">
    <property type="entry name" value="CheY-like"/>
    <property type="match status" value="1"/>
</dbReference>
<dbReference type="AlphaFoldDB" id="A0A9X2P568"/>
<dbReference type="CDD" id="cd06170">
    <property type="entry name" value="LuxR_C_like"/>
    <property type="match status" value="1"/>
</dbReference>
<dbReference type="Pfam" id="PF00196">
    <property type="entry name" value="GerE"/>
    <property type="match status" value="1"/>
</dbReference>
<dbReference type="GO" id="GO:0003677">
    <property type="term" value="F:DNA binding"/>
    <property type="evidence" value="ECO:0007669"/>
    <property type="project" value="UniProtKB-KW"/>
</dbReference>
<dbReference type="InterPro" id="IPR011006">
    <property type="entry name" value="CheY-like_superfamily"/>
</dbReference>
<dbReference type="PROSITE" id="PS50110">
    <property type="entry name" value="RESPONSE_REGULATORY"/>
    <property type="match status" value="1"/>
</dbReference>
<dbReference type="InterPro" id="IPR001789">
    <property type="entry name" value="Sig_transdc_resp-reg_receiver"/>
</dbReference>
<dbReference type="GO" id="GO:0006355">
    <property type="term" value="P:regulation of DNA-templated transcription"/>
    <property type="evidence" value="ECO:0007669"/>
    <property type="project" value="InterPro"/>
</dbReference>
<evidence type="ECO:0000313" key="8">
    <source>
        <dbReference type="EMBL" id="MCR9014458.1"/>
    </source>
</evidence>